<evidence type="ECO:0000256" key="2">
    <source>
        <dbReference type="ARBA" id="ARBA00023015"/>
    </source>
</evidence>
<comment type="caution">
    <text evidence="6">The sequence shown here is derived from an EMBL/GenBank/DDBJ whole genome shotgun (WGS) entry which is preliminary data.</text>
</comment>
<gene>
    <name evidence="6" type="ORF">P1J78_15210</name>
</gene>
<comment type="similarity">
    <text evidence="1">Belongs to the SorC transcriptional regulatory family.</text>
</comment>
<name>A0AAE3NTE6_9RHOB</name>
<proteinExistence type="inferred from homology"/>
<sequence>MSRRVASADLSTDPRIDLAARAAWLSYEKARTQDQIAAELQVSRQVVQRLIALAHNSDLIEFRLKHALSDCIRLAEELRERYDLRSCEVAPTESGSTEDIPTVGAAGARYLELMMTPREPTVIGVGNGTTMREVSHRLRRMDRPNCRCVSLMGNLTRDGRASHHDVVIWISDRLNAECYPRPMPVVANTAAEREVLQAQHGFRSITDLVGKARFLLMGIGYWGDDASLLRDGFLTRDETQQAMNVGAVGEFLGYAIDAQGNIVDADYHARLTSFRPWPDQDRPVVIVASGVKRAPAIRAALTGRLANCLITDANTARLLLE</sequence>
<evidence type="ECO:0000313" key="7">
    <source>
        <dbReference type="Proteomes" id="UP001220964"/>
    </source>
</evidence>
<keyword evidence="7" id="KW-1185">Reference proteome</keyword>
<keyword evidence="3" id="KW-0238">DNA-binding</keyword>
<keyword evidence="2" id="KW-0805">Transcription regulation</keyword>
<dbReference type="RefSeq" id="WP_275568226.1">
    <property type="nucleotide sequence ID" value="NZ_JARGYC010000041.1"/>
</dbReference>
<protein>
    <submittedName>
        <fullName evidence="6">Sugar-binding transcriptional regulator</fullName>
    </submittedName>
</protein>
<reference evidence="6" key="1">
    <citation type="submission" date="2023-03" db="EMBL/GenBank/DDBJ databases">
        <title>Multiphase analysis and comparison of six strains from genera Psychromarinibacter, Lutimaribacter, and Maritimibacter, including a novel species: Psychromarinibacter sediminicola sp. nov.</title>
        <authorList>
            <person name="Wang Y.-H."/>
            <person name="Ye M.-Q."/>
            <person name="Du Z.-J."/>
        </authorList>
    </citation>
    <scope>NUCLEOTIDE SEQUENCE</scope>
    <source>
        <strain evidence="6">C21-152</strain>
    </source>
</reference>
<dbReference type="Proteomes" id="UP001220964">
    <property type="component" value="Unassembled WGS sequence"/>
</dbReference>
<dbReference type="AlphaFoldDB" id="A0AAE3NTE6"/>
<dbReference type="EMBL" id="JARGYC010000041">
    <property type="protein sequence ID" value="MDF0602089.1"/>
    <property type="molecule type" value="Genomic_DNA"/>
</dbReference>
<feature type="domain" description="Sugar-binding" evidence="5">
    <location>
        <begin position="68"/>
        <end position="321"/>
    </location>
</feature>
<dbReference type="InterPro" id="IPR051054">
    <property type="entry name" value="SorC_transcr_regulators"/>
</dbReference>
<evidence type="ECO:0000313" key="6">
    <source>
        <dbReference type="EMBL" id="MDF0602089.1"/>
    </source>
</evidence>
<dbReference type="SUPFAM" id="SSF100950">
    <property type="entry name" value="NagB/RpiA/CoA transferase-like"/>
    <property type="match status" value="1"/>
</dbReference>
<dbReference type="GO" id="GO:0030246">
    <property type="term" value="F:carbohydrate binding"/>
    <property type="evidence" value="ECO:0007669"/>
    <property type="project" value="InterPro"/>
</dbReference>
<evidence type="ECO:0000256" key="3">
    <source>
        <dbReference type="ARBA" id="ARBA00023125"/>
    </source>
</evidence>
<keyword evidence="4" id="KW-0804">Transcription</keyword>
<dbReference type="Gene3D" id="3.40.50.1360">
    <property type="match status" value="1"/>
</dbReference>
<dbReference type="Pfam" id="PF04198">
    <property type="entry name" value="Sugar-bind"/>
    <property type="match status" value="1"/>
</dbReference>
<evidence type="ECO:0000256" key="4">
    <source>
        <dbReference type="ARBA" id="ARBA00023163"/>
    </source>
</evidence>
<dbReference type="Gene3D" id="1.10.10.10">
    <property type="entry name" value="Winged helix-like DNA-binding domain superfamily/Winged helix DNA-binding domain"/>
    <property type="match status" value="1"/>
</dbReference>
<dbReference type="PANTHER" id="PTHR34294">
    <property type="entry name" value="TRANSCRIPTIONAL REGULATOR-RELATED"/>
    <property type="match status" value="1"/>
</dbReference>
<dbReference type="InterPro" id="IPR007324">
    <property type="entry name" value="Sugar-bd_dom_put"/>
</dbReference>
<organism evidence="6 7">
    <name type="scientific">Psychromarinibacter sediminicola</name>
    <dbReference type="NCBI Taxonomy" id="3033385"/>
    <lineage>
        <taxon>Bacteria</taxon>
        <taxon>Pseudomonadati</taxon>
        <taxon>Pseudomonadota</taxon>
        <taxon>Alphaproteobacteria</taxon>
        <taxon>Rhodobacterales</taxon>
        <taxon>Paracoccaceae</taxon>
        <taxon>Psychromarinibacter</taxon>
    </lineage>
</organism>
<dbReference type="PANTHER" id="PTHR34294:SF1">
    <property type="entry name" value="TRANSCRIPTIONAL REGULATOR LSRR"/>
    <property type="match status" value="1"/>
</dbReference>
<dbReference type="InterPro" id="IPR037171">
    <property type="entry name" value="NagB/RpiA_transferase-like"/>
</dbReference>
<dbReference type="GO" id="GO:0003677">
    <property type="term" value="F:DNA binding"/>
    <property type="evidence" value="ECO:0007669"/>
    <property type="project" value="UniProtKB-KW"/>
</dbReference>
<evidence type="ECO:0000256" key="1">
    <source>
        <dbReference type="ARBA" id="ARBA00010466"/>
    </source>
</evidence>
<evidence type="ECO:0000259" key="5">
    <source>
        <dbReference type="Pfam" id="PF04198"/>
    </source>
</evidence>
<dbReference type="InterPro" id="IPR036388">
    <property type="entry name" value="WH-like_DNA-bd_sf"/>
</dbReference>
<accession>A0AAE3NTE6</accession>